<evidence type="ECO:0000256" key="6">
    <source>
        <dbReference type="ARBA" id="ARBA00023004"/>
    </source>
</evidence>
<dbReference type="InterPro" id="IPR005123">
    <property type="entry name" value="Oxoglu/Fe-dep_dioxygenase_dom"/>
</dbReference>
<dbReference type="InterPro" id="IPR044862">
    <property type="entry name" value="Pro_4_hyd_alph_FE2OG_OXY"/>
</dbReference>
<dbReference type="PANTHER" id="PTHR10869">
    <property type="entry name" value="PROLYL 4-HYDROXYLASE ALPHA SUBUNIT"/>
    <property type="match status" value="1"/>
</dbReference>
<name>A0AA35TRX6_GEOBA</name>
<proteinExistence type="predicted"/>
<dbReference type="GO" id="GO:0031418">
    <property type="term" value="F:L-ascorbic acid binding"/>
    <property type="evidence" value="ECO:0007669"/>
    <property type="project" value="UniProtKB-KW"/>
</dbReference>
<comment type="cofactor">
    <cofactor evidence="1">
        <name>L-ascorbate</name>
        <dbReference type="ChEBI" id="CHEBI:38290"/>
    </cofactor>
</comment>
<accession>A0AA35TRX6</accession>
<dbReference type="GO" id="GO:0004656">
    <property type="term" value="F:procollagen-proline 4-dioxygenase activity"/>
    <property type="evidence" value="ECO:0007669"/>
    <property type="project" value="TreeGrafter"/>
</dbReference>
<sequence>SGWLSSEDDPLGYVDRIDRRIEDFTGLTMSTAEQLQVVNYGIGGQYEPHYDFARVDEDAFSDHGAGNRIATVLFYMSDVELGGATVFPLVGARIQPSKGDAAFWWNLKKSGEGDMLTRHAGCPVLVGTKWVCNKWIHEGGQEFRRRCGLTPNEESYGHTL</sequence>
<dbReference type="InterPro" id="IPR045054">
    <property type="entry name" value="P4HA-like"/>
</dbReference>
<evidence type="ECO:0000256" key="1">
    <source>
        <dbReference type="ARBA" id="ARBA00001961"/>
    </source>
</evidence>
<dbReference type="AlphaFoldDB" id="A0AA35TRX6"/>
<comment type="caution">
    <text evidence="8">The sequence shown here is derived from an EMBL/GenBank/DDBJ whole genome shotgun (WGS) entry which is preliminary data.</text>
</comment>
<dbReference type="PROSITE" id="PS51471">
    <property type="entry name" value="FE2OG_OXY"/>
    <property type="match status" value="1"/>
</dbReference>
<evidence type="ECO:0000256" key="3">
    <source>
        <dbReference type="ARBA" id="ARBA00022896"/>
    </source>
</evidence>
<keyword evidence="3" id="KW-0847">Vitamin C</keyword>
<reference evidence="8" key="1">
    <citation type="submission" date="2023-03" db="EMBL/GenBank/DDBJ databases">
        <authorList>
            <person name="Steffen K."/>
            <person name="Cardenas P."/>
        </authorList>
    </citation>
    <scope>NUCLEOTIDE SEQUENCE</scope>
</reference>
<dbReference type="Proteomes" id="UP001174909">
    <property type="component" value="Unassembled WGS sequence"/>
</dbReference>
<dbReference type="EMBL" id="CASHTH010004084">
    <property type="protein sequence ID" value="CAI8053280.1"/>
    <property type="molecule type" value="Genomic_DNA"/>
</dbReference>
<dbReference type="InterPro" id="IPR006620">
    <property type="entry name" value="Pro_4_hyd_alph"/>
</dbReference>
<feature type="non-terminal residue" evidence="8">
    <location>
        <position position="1"/>
    </location>
</feature>
<keyword evidence="2" id="KW-0479">Metal-binding</keyword>
<evidence type="ECO:0000256" key="4">
    <source>
        <dbReference type="ARBA" id="ARBA00022964"/>
    </source>
</evidence>
<dbReference type="SMART" id="SM00702">
    <property type="entry name" value="P4Hc"/>
    <property type="match status" value="1"/>
</dbReference>
<keyword evidence="6" id="KW-0408">Iron</keyword>
<gene>
    <name evidence="8" type="ORF">GBAR_LOCUS29141</name>
</gene>
<keyword evidence="5" id="KW-0560">Oxidoreductase</keyword>
<evidence type="ECO:0000256" key="2">
    <source>
        <dbReference type="ARBA" id="ARBA00022723"/>
    </source>
</evidence>
<evidence type="ECO:0000313" key="8">
    <source>
        <dbReference type="EMBL" id="CAI8053280.1"/>
    </source>
</evidence>
<feature type="domain" description="Fe2OG dioxygenase" evidence="7">
    <location>
        <begin position="31"/>
        <end position="138"/>
    </location>
</feature>
<dbReference type="GO" id="GO:0005506">
    <property type="term" value="F:iron ion binding"/>
    <property type="evidence" value="ECO:0007669"/>
    <property type="project" value="InterPro"/>
</dbReference>
<keyword evidence="4" id="KW-0223">Dioxygenase</keyword>
<organism evidence="8 9">
    <name type="scientific">Geodia barretti</name>
    <name type="common">Barrett's horny sponge</name>
    <dbReference type="NCBI Taxonomy" id="519541"/>
    <lineage>
        <taxon>Eukaryota</taxon>
        <taxon>Metazoa</taxon>
        <taxon>Porifera</taxon>
        <taxon>Demospongiae</taxon>
        <taxon>Heteroscleromorpha</taxon>
        <taxon>Tetractinellida</taxon>
        <taxon>Astrophorina</taxon>
        <taxon>Geodiidae</taxon>
        <taxon>Geodia</taxon>
    </lineage>
</organism>
<dbReference type="Gene3D" id="2.60.120.620">
    <property type="entry name" value="q2cbj1_9rhob like domain"/>
    <property type="match status" value="1"/>
</dbReference>
<evidence type="ECO:0000259" key="7">
    <source>
        <dbReference type="PROSITE" id="PS51471"/>
    </source>
</evidence>
<dbReference type="Pfam" id="PF13640">
    <property type="entry name" value="2OG-FeII_Oxy_3"/>
    <property type="match status" value="1"/>
</dbReference>
<dbReference type="GO" id="GO:0005783">
    <property type="term" value="C:endoplasmic reticulum"/>
    <property type="evidence" value="ECO:0007669"/>
    <property type="project" value="TreeGrafter"/>
</dbReference>
<evidence type="ECO:0000256" key="5">
    <source>
        <dbReference type="ARBA" id="ARBA00023002"/>
    </source>
</evidence>
<dbReference type="PANTHER" id="PTHR10869:SF244">
    <property type="entry name" value="PROLYL 4-HYDROXYLASE SUBUNIT ALPHA-2"/>
    <property type="match status" value="1"/>
</dbReference>
<evidence type="ECO:0000313" key="9">
    <source>
        <dbReference type="Proteomes" id="UP001174909"/>
    </source>
</evidence>
<keyword evidence="9" id="KW-1185">Reference proteome</keyword>
<protein>
    <submittedName>
        <fullName evidence="8">Prolyl 4-hydroxylase subunit alpha-1</fullName>
    </submittedName>
</protein>